<evidence type="ECO:0000256" key="7">
    <source>
        <dbReference type="ARBA" id="ARBA00024867"/>
    </source>
</evidence>
<name>A0ABC9U3I5_CLOSY</name>
<evidence type="ECO:0000256" key="9">
    <source>
        <dbReference type="PROSITE-ProRule" id="PRU01091"/>
    </source>
</evidence>
<protein>
    <recommendedName>
        <fullName evidence="1">Stage 0 sporulation protein A homolog</fullName>
    </recommendedName>
</protein>
<evidence type="ECO:0000256" key="4">
    <source>
        <dbReference type="ARBA" id="ARBA00023015"/>
    </source>
</evidence>
<evidence type="ECO:0000256" key="2">
    <source>
        <dbReference type="ARBA" id="ARBA00022553"/>
    </source>
</evidence>
<dbReference type="SUPFAM" id="SSF52172">
    <property type="entry name" value="CheY-like"/>
    <property type="match status" value="1"/>
</dbReference>
<keyword evidence="2 8" id="KW-0597">Phosphoprotein</keyword>
<evidence type="ECO:0000256" key="6">
    <source>
        <dbReference type="ARBA" id="ARBA00023163"/>
    </source>
</evidence>
<organism evidence="12 13">
    <name type="scientific">[Clostridium] symbiosum ATCC 14940</name>
    <dbReference type="NCBI Taxonomy" id="411472"/>
    <lineage>
        <taxon>Bacteria</taxon>
        <taxon>Bacillati</taxon>
        <taxon>Bacillota</taxon>
        <taxon>Clostridia</taxon>
        <taxon>Lachnospirales</taxon>
        <taxon>Lachnospiraceae</taxon>
        <taxon>Otoolea</taxon>
    </lineage>
</organism>
<dbReference type="CDD" id="cd00383">
    <property type="entry name" value="trans_reg_C"/>
    <property type="match status" value="1"/>
</dbReference>
<dbReference type="GO" id="GO:0000160">
    <property type="term" value="P:phosphorelay signal transduction system"/>
    <property type="evidence" value="ECO:0007669"/>
    <property type="project" value="UniProtKB-KW"/>
</dbReference>
<gene>
    <name evidence="12" type="ORF">CLOSYM_00205</name>
</gene>
<evidence type="ECO:0000256" key="8">
    <source>
        <dbReference type="PROSITE-ProRule" id="PRU00169"/>
    </source>
</evidence>
<feature type="modified residue" description="4-aspartylphosphate" evidence="8">
    <location>
        <position position="67"/>
    </location>
</feature>
<evidence type="ECO:0000313" key="13">
    <source>
        <dbReference type="Proteomes" id="UP000016491"/>
    </source>
</evidence>
<keyword evidence="4" id="KW-0805">Transcription regulation</keyword>
<evidence type="ECO:0000259" key="11">
    <source>
        <dbReference type="PROSITE" id="PS51755"/>
    </source>
</evidence>
<feature type="domain" description="OmpR/PhoB-type" evidence="11">
    <location>
        <begin position="144"/>
        <end position="239"/>
    </location>
</feature>
<accession>A0ABC9U3I5</accession>
<dbReference type="EMBL" id="AWSU01000019">
    <property type="protein sequence ID" value="ERI80543.1"/>
    <property type="molecule type" value="Genomic_DNA"/>
</dbReference>
<dbReference type="InterPro" id="IPR036388">
    <property type="entry name" value="WH-like_DNA-bd_sf"/>
</dbReference>
<dbReference type="PROSITE" id="PS51755">
    <property type="entry name" value="OMPR_PHOB"/>
    <property type="match status" value="1"/>
</dbReference>
<dbReference type="PANTHER" id="PTHR48111:SF40">
    <property type="entry name" value="PHOSPHATE REGULON TRANSCRIPTIONAL REGULATORY PROTEIN PHOB"/>
    <property type="match status" value="1"/>
</dbReference>
<comment type="caution">
    <text evidence="12">The sequence shown here is derived from an EMBL/GenBank/DDBJ whole genome shotgun (WGS) entry which is preliminary data.</text>
</comment>
<dbReference type="Proteomes" id="UP000016491">
    <property type="component" value="Unassembled WGS sequence"/>
</dbReference>
<dbReference type="Gene3D" id="6.10.250.690">
    <property type="match status" value="1"/>
</dbReference>
<keyword evidence="3" id="KW-0902">Two-component regulatory system</keyword>
<evidence type="ECO:0000256" key="5">
    <source>
        <dbReference type="ARBA" id="ARBA00023125"/>
    </source>
</evidence>
<dbReference type="FunFam" id="3.40.50.2300:FF:000001">
    <property type="entry name" value="DNA-binding response regulator PhoB"/>
    <property type="match status" value="1"/>
</dbReference>
<dbReference type="GO" id="GO:0003677">
    <property type="term" value="F:DNA binding"/>
    <property type="evidence" value="ECO:0007669"/>
    <property type="project" value="UniProtKB-UniRule"/>
</dbReference>
<dbReference type="CDD" id="cd17574">
    <property type="entry name" value="REC_OmpR"/>
    <property type="match status" value="1"/>
</dbReference>
<dbReference type="SUPFAM" id="SSF46894">
    <property type="entry name" value="C-terminal effector domain of the bipartite response regulators"/>
    <property type="match status" value="1"/>
</dbReference>
<dbReference type="InterPro" id="IPR016032">
    <property type="entry name" value="Sig_transdc_resp-reg_C-effctor"/>
</dbReference>
<evidence type="ECO:0000256" key="3">
    <source>
        <dbReference type="ARBA" id="ARBA00023012"/>
    </source>
</evidence>
<dbReference type="PANTHER" id="PTHR48111">
    <property type="entry name" value="REGULATOR OF RPOS"/>
    <property type="match status" value="1"/>
</dbReference>
<dbReference type="AlphaFoldDB" id="A0ABC9U3I5"/>
<dbReference type="Pfam" id="PF00486">
    <property type="entry name" value="Trans_reg_C"/>
    <property type="match status" value="1"/>
</dbReference>
<feature type="domain" description="Response regulatory" evidence="10">
    <location>
        <begin position="19"/>
        <end position="131"/>
    </location>
</feature>
<dbReference type="SMART" id="SM00862">
    <property type="entry name" value="Trans_reg_C"/>
    <property type="match status" value="1"/>
</dbReference>
<dbReference type="InterPro" id="IPR011006">
    <property type="entry name" value="CheY-like_superfamily"/>
</dbReference>
<dbReference type="InterPro" id="IPR001867">
    <property type="entry name" value="OmpR/PhoB-type_DNA-bd"/>
</dbReference>
<dbReference type="InterPro" id="IPR001789">
    <property type="entry name" value="Sig_transdc_resp-reg_receiver"/>
</dbReference>
<dbReference type="Pfam" id="PF00072">
    <property type="entry name" value="Response_reg"/>
    <property type="match status" value="1"/>
</dbReference>
<sequence>MLSELLQLIILKGNVSMKKILIVDDDKRVVRMLEEYMKLYNFQTLCAGNGKDALALYDETVDLIILDINMQGMDGVEVCRRIRKQGNVPIIMLSANAASFDKVEALGAGADDYIVKPFDPVELLARVRAHIGRTERFKASRTMETPIEFDGYKIYRSAYRVTKDDEEIRLSNTEFRLLLYLVDHAFNAVSRKQILVDVWESDLYDENIVNTYIKRLRLKLGVGEGYIKSIRSVGYMFEAELK</sequence>
<dbReference type="PROSITE" id="PS50110">
    <property type="entry name" value="RESPONSE_REGULATORY"/>
    <property type="match status" value="1"/>
</dbReference>
<dbReference type="GO" id="GO:0006355">
    <property type="term" value="P:regulation of DNA-templated transcription"/>
    <property type="evidence" value="ECO:0007669"/>
    <property type="project" value="UniProtKB-ARBA"/>
</dbReference>
<evidence type="ECO:0000313" key="12">
    <source>
        <dbReference type="EMBL" id="ERI80543.1"/>
    </source>
</evidence>
<keyword evidence="5 9" id="KW-0238">DNA-binding</keyword>
<dbReference type="InterPro" id="IPR039420">
    <property type="entry name" value="WalR-like"/>
</dbReference>
<evidence type="ECO:0000259" key="10">
    <source>
        <dbReference type="PROSITE" id="PS50110"/>
    </source>
</evidence>
<keyword evidence="6" id="KW-0804">Transcription</keyword>
<dbReference type="Gene3D" id="3.40.50.2300">
    <property type="match status" value="1"/>
</dbReference>
<comment type="function">
    <text evidence="7">May play the central regulatory role in sporulation. It may be an element of the effector pathway responsible for the activation of sporulation genes in response to nutritional stress. Spo0A may act in concert with spo0H (a sigma factor) to control the expression of some genes that are critical to the sporulation process.</text>
</comment>
<proteinExistence type="predicted"/>
<feature type="DNA-binding region" description="OmpR/PhoB-type" evidence="9">
    <location>
        <begin position="144"/>
        <end position="239"/>
    </location>
</feature>
<dbReference type="SMART" id="SM00448">
    <property type="entry name" value="REC"/>
    <property type="match status" value="1"/>
</dbReference>
<dbReference type="Gene3D" id="1.10.10.10">
    <property type="entry name" value="Winged helix-like DNA-binding domain superfamily/Winged helix DNA-binding domain"/>
    <property type="match status" value="1"/>
</dbReference>
<reference evidence="12 13" key="1">
    <citation type="submission" date="2013-07" db="EMBL/GenBank/DDBJ databases">
        <authorList>
            <person name="Weinstock G."/>
            <person name="Sodergren E."/>
            <person name="Wylie T."/>
            <person name="Fulton L."/>
            <person name="Fulton R."/>
            <person name="Fronick C."/>
            <person name="O'Laughlin M."/>
            <person name="Godfrey J."/>
            <person name="Miner T."/>
            <person name="Herter B."/>
            <person name="Appelbaum E."/>
            <person name="Cordes M."/>
            <person name="Lek S."/>
            <person name="Wollam A."/>
            <person name="Pepin K.H."/>
            <person name="Palsikar V.B."/>
            <person name="Mitreva M."/>
            <person name="Wilson R.K."/>
        </authorList>
    </citation>
    <scope>NUCLEOTIDE SEQUENCE [LARGE SCALE GENOMIC DNA]</scope>
    <source>
        <strain evidence="12 13">ATCC 14940</strain>
    </source>
</reference>
<evidence type="ECO:0000256" key="1">
    <source>
        <dbReference type="ARBA" id="ARBA00018672"/>
    </source>
</evidence>